<feature type="domain" description="HTH myb-type" evidence="14">
    <location>
        <begin position="154"/>
        <end position="204"/>
    </location>
</feature>
<feature type="transmembrane region" description="Helical" evidence="12">
    <location>
        <begin position="468"/>
        <end position="487"/>
    </location>
</feature>
<keyword evidence="10" id="KW-0804">Transcription</keyword>
<dbReference type="eggNOG" id="KOG2946">
    <property type="taxonomic scope" value="Eukaryota"/>
</dbReference>
<evidence type="ECO:0000256" key="11">
    <source>
        <dbReference type="ARBA" id="ARBA00023242"/>
    </source>
</evidence>
<evidence type="ECO:0000256" key="8">
    <source>
        <dbReference type="ARBA" id="ARBA00023125"/>
    </source>
</evidence>
<dbReference type="PANTHER" id="PTHR45614">
    <property type="entry name" value="MYB PROTEIN-RELATED"/>
    <property type="match status" value="1"/>
</dbReference>
<dbReference type="OMA" id="SHMAQAR"/>
<accession>G0R5D6</accession>
<dbReference type="EMBL" id="GL984368">
    <property type="protein sequence ID" value="EGR27325.1"/>
    <property type="molecule type" value="Genomic_DNA"/>
</dbReference>
<dbReference type="SUPFAM" id="SSF46689">
    <property type="entry name" value="Homeodomain-like"/>
    <property type="match status" value="2"/>
</dbReference>
<dbReference type="InterPro" id="IPR006977">
    <property type="entry name" value="Yip1_dom"/>
</dbReference>
<evidence type="ECO:0000256" key="3">
    <source>
        <dbReference type="ARBA" id="ARBA00010596"/>
    </source>
</evidence>
<evidence type="ECO:0000256" key="10">
    <source>
        <dbReference type="ARBA" id="ARBA00023163"/>
    </source>
</evidence>
<keyword evidence="6 12" id="KW-1133">Transmembrane helix</keyword>
<dbReference type="SMART" id="SM00717">
    <property type="entry name" value="SANT"/>
    <property type="match status" value="3"/>
</dbReference>
<dbReference type="AlphaFoldDB" id="G0R5D6"/>
<dbReference type="GeneID" id="14903393"/>
<feature type="domain" description="Myb-like" evidence="13">
    <location>
        <begin position="98"/>
        <end position="149"/>
    </location>
</feature>
<feature type="domain" description="HTH myb-type" evidence="14">
    <location>
        <begin position="98"/>
        <end position="153"/>
    </location>
</feature>
<evidence type="ECO:0000256" key="2">
    <source>
        <dbReference type="ARBA" id="ARBA00004141"/>
    </source>
</evidence>
<evidence type="ECO:0000313" key="16">
    <source>
        <dbReference type="Proteomes" id="UP000008983"/>
    </source>
</evidence>
<dbReference type="InterPro" id="IPR009057">
    <property type="entry name" value="Homeodomain-like_sf"/>
</dbReference>
<feature type="domain" description="HTH myb-type" evidence="14">
    <location>
        <begin position="46"/>
        <end position="97"/>
    </location>
</feature>
<dbReference type="Pfam" id="PF04893">
    <property type="entry name" value="Yip1"/>
    <property type="match status" value="1"/>
</dbReference>
<feature type="transmembrane region" description="Helical" evidence="12">
    <location>
        <begin position="440"/>
        <end position="462"/>
    </location>
</feature>
<keyword evidence="7" id="KW-0805">Transcription regulation</keyword>
<sequence>MQYIQTPIALKQDSYQINEIFLQLLDSVLTPNPENTQNSTSQNESSQPRLKRWWKPEEDELLKDLVKKHGPKNWKKIASYFENRTDVQCLHRWQKVLNPNLVKGPWTKEEDEIVTQLVIKQGPRKWSQIAKHLPGRIGKQCRERWHNHLNPDIKKDKWTEEEDRKIIETHKLYGNKWAYITKFLPGRTDNAIKNHWNSTIKRRINQQSQYLQDIKSPCFVKILKKNLQQNDEQQVSKSPNLKQQDIVSTQYPSASNLSLQKNKGFQTYKTVNEFSTPVETNAQAIQKNPGNYLANLEFIKNFDNSIPDNYDTLDEPISRSIIRDLKMIAIKLRYVLIPYFRENDKKALQEWDLWGPMIFCLILAFILSLNTNDNNNIYGQISILVFGGSLVITVNINLLGGNAHFLQSVCILGYCIFPVVAASIIITFVNIIFNHFLYKLGVVGIAYIWSCCSSIAFMSSIVPQDKKLLSLYPIFLFFLFVSWFCLFI</sequence>
<dbReference type="InterPro" id="IPR001005">
    <property type="entry name" value="SANT/Myb"/>
</dbReference>
<comment type="similarity">
    <text evidence="3">Belongs to the YIP1 family.</text>
</comment>
<dbReference type="InParanoid" id="G0R5D6"/>
<name>G0R5D6_ICHMU</name>
<keyword evidence="5" id="KW-0677">Repeat</keyword>
<feature type="transmembrane region" description="Helical" evidence="12">
    <location>
        <begin position="381"/>
        <end position="399"/>
    </location>
</feature>
<evidence type="ECO:0000256" key="6">
    <source>
        <dbReference type="ARBA" id="ARBA00022989"/>
    </source>
</evidence>
<keyword evidence="8 15" id="KW-0238">DNA-binding</keyword>
<dbReference type="STRING" id="857967.G0R5D6"/>
<evidence type="ECO:0000256" key="5">
    <source>
        <dbReference type="ARBA" id="ARBA00022737"/>
    </source>
</evidence>
<gene>
    <name evidence="15" type="ORF">IMG5_197930</name>
</gene>
<feature type="transmembrane region" description="Helical" evidence="12">
    <location>
        <begin position="411"/>
        <end position="433"/>
    </location>
</feature>
<evidence type="ECO:0000259" key="14">
    <source>
        <dbReference type="PROSITE" id="PS51294"/>
    </source>
</evidence>
<dbReference type="GO" id="GO:0016020">
    <property type="term" value="C:membrane"/>
    <property type="evidence" value="ECO:0007669"/>
    <property type="project" value="UniProtKB-SubCell"/>
</dbReference>
<dbReference type="Pfam" id="PF00249">
    <property type="entry name" value="Myb_DNA-binding"/>
    <property type="match status" value="3"/>
</dbReference>
<dbReference type="CDD" id="cd00167">
    <property type="entry name" value="SANT"/>
    <property type="match status" value="3"/>
</dbReference>
<evidence type="ECO:0000259" key="13">
    <source>
        <dbReference type="PROSITE" id="PS50090"/>
    </source>
</evidence>
<dbReference type="eggNOG" id="KOG0048">
    <property type="taxonomic scope" value="Eukaryota"/>
</dbReference>
<keyword evidence="4 12" id="KW-0812">Transmembrane</keyword>
<dbReference type="GO" id="GO:0000978">
    <property type="term" value="F:RNA polymerase II cis-regulatory region sequence-specific DNA binding"/>
    <property type="evidence" value="ECO:0007669"/>
    <property type="project" value="TreeGrafter"/>
</dbReference>
<protein>
    <submittedName>
        <fullName evidence="15">Myb-like DNA-binding domain protein</fullName>
    </submittedName>
</protein>
<evidence type="ECO:0000256" key="7">
    <source>
        <dbReference type="ARBA" id="ARBA00023015"/>
    </source>
</evidence>
<dbReference type="PROSITE" id="PS51294">
    <property type="entry name" value="HTH_MYB"/>
    <property type="match status" value="3"/>
</dbReference>
<dbReference type="Gene3D" id="1.10.10.60">
    <property type="entry name" value="Homeodomain-like"/>
    <property type="match status" value="3"/>
</dbReference>
<dbReference type="InterPro" id="IPR050560">
    <property type="entry name" value="MYB_TF"/>
</dbReference>
<feature type="domain" description="Myb-like" evidence="13">
    <location>
        <begin position="54"/>
        <end position="97"/>
    </location>
</feature>
<reference evidence="15 16" key="1">
    <citation type="submission" date="2011-07" db="EMBL/GenBank/DDBJ databases">
        <authorList>
            <person name="Coyne R."/>
            <person name="Brami D."/>
            <person name="Johnson J."/>
            <person name="Hostetler J."/>
            <person name="Hannick L."/>
            <person name="Clark T."/>
            <person name="Cassidy-Hanley D."/>
            <person name="Inman J."/>
        </authorList>
    </citation>
    <scope>NUCLEOTIDE SEQUENCE [LARGE SCALE GENOMIC DNA]</scope>
    <source>
        <strain evidence="15 16">G5</strain>
    </source>
</reference>
<feature type="domain" description="Myb-like" evidence="13">
    <location>
        <begin position="150"/>
        <end position="200"/>
    </location>
</feature>
<dbReference type="PROSITE" id="PS50090">
    <property type="entry name" value="MYB_LIKE"/>
    <property type="match status" value="3"/>
</dbReference>
<evidence type="ECO:0000313" key="15">
    <source>
        <dbReference type="EMBL" id="EGR27325.1"/>
    </source>
</evidence>
<dbReference type="GO" id="GO:0000981">
    <property type="term" value="F:DNA-binding transcription factor activity, RNA polymerase II-specific"/>
    <property type="evidence" value="ECO:0007669"/>
    <property type="project" value="TreeGrafter"/>
</dbReference>
<organism evidence="15 16">
    <name type="scientific">Ichthyophthirius multifiliis</name>
    <name type="common">White spot disease agent</name>
    <name type="synonym">Ich</name>
    <dbReference type="NCBI Taxonomy" id="5932"/>
    <lineage>
        <taxon>Eukaryota</taxon>
        <taxon>Sar</taxon>
        <taxon>Alveolata</taxon>
        <taxon>Ciliophora</taxon>
        <taxon>Intramacronucleata</taxon>
        <taxon>Oligohymenophorea</taxon>
        <taxon>Hymenostomatida</taxon>
        <taxon>Ophryoglenina</taxon>
        <taxon>Ichthyophthirius</taxon>
    </lineage>
</organism>
<evidence type="ECO:0000256" key="9">
    <source>
        <dbReference type="ARBA" id="ARBA00023136"/>
    </source>
</evidence>
<evidence type="ECO:0000256" key="4">
    <source>
        <dbReference type="ARBA" id="ARBA00022692"/>
    </source>
</evidence>
<dbReference type="FunFam" id="1.10.10.60:FF:000010">
    <property type="entry name" value="Transcriptional activator Myb isoform A"/>
    <property type="match status" value="1"/>
</dbReference>
<keyword evidence="11" id="KW-0539">Nucleus</keyword>
<keyword evidence="9 12" id="KW-0472">Membrane</keyword>
<keyword evidence="16" id="KW-1185">Reference proteome</keyword>
<dbReference type="Proteomes" id="UP000008983">
    <property type="component" value="Unassembled WGS sequence"/>
</dbReference>
<feature type="transmembrane region" description="Helical" evidence="12">
    <location>
        <begin position="351"/>
        <end position="369"/>
    </location>
</feature>
<dbReference type="PANTHER" id="PTHR45614:SF25">
    <property type="entry name" value="MYB PROTEIN"/>
    <property type="match status" value="1"/>
</dbReference>
<proteinExistence type="inferred from homology"/>
<dbReference type="OrthoDB" id="2143914at2759"/>
<dbReference type="InterPro" id="IPR017930">
    <property type="entry name" value="Myb_dom"/>
</dbReference>
<dbReference type="RefSeq" id="XP_004024209.1">
    <property type="nucleotide sequence ID" value="XM_004024160.1"/>
</dbReference>
<evidence type="ECO:0000256" key="12">
    <source>
        <dbReference type="SAM" id="Phobius"/>
    </source>
</evidence>
<comment type="subcellular location">
    <subcellularLocation>
        <location evidence="2">Membrane</location>
        <topology evidence="2">Multi-pass membrane protein</topology>
    </subcellularLocation>
    <subcellularLocation>
        <location evidence="1">Nucleus</location>
    </subcellularLocation>
</comment>
<dbReference type="FunFam" id="1.10.10.60:FF:000016">
    <property type="entry name" value="Transcriptional activator Myb isoform A"/>
    <property type="match status" value="1"/>
</dbReference>
<evidence type="ECO:0000256" key="1">
    <source>
        <dbReference type="ARBA" id="ARBA00004123"/>
    </source>
</evidence>
<dbReference type="GO" id="GO:0005634">
    <property type="term" value="C:nucleus"/>
    <property type="evidence" value="ECO:0007669"/>
    <property type="project" value="UniProtKB-SubCell"/>
</dbReference>